<name>A0ACC1H9P0_9FUNG</name>
<organism evidence="1 2">
    <name type="scientific">Spiromyces aspiralis</name>
    <dbReference type="NCBI Taxonomy" id="68401"/>
    <lineage>
        <taxon>Eukaryota</taxon>
        <taxon>Fungi</taxon>
        <taxon>Fungi incertae sedis</taxon>
        <taxon>Zoopagomycota</taxon>
        <taxon>Kickxellomycotina</taxon>
        <taxon>Kickxellomycetes</taxon>
        <taxon>Kickxellales</taxon>
        <taxon>Kickxellaceae</taxon>
        <taxon>Spiromyces</taxon>
    </lineage>
</organism>
<sequence length="238" mass="26762">MVIEKLSDADEKVRAAACEALGRLKCNAAVYSSLSERTVRQLGERCRDRKVHVRKQATMALGLLYEQAYNDILTNNPIATQIFGGIPEMVLSLVYTNNPEVLSNAHIALGNHVFAPNAAKDDYQRALRLVFVLTSVSERAKIAFGGLMKLQVEVDRELLVYLQYSEKYDPNITSESNDAVGQRLQAIIQRLAERFPEPVRYSNYFTQLASYKDEALTRGLRTCITPSSDFRVIRKAQA</sequence>
<evidence type="ECO:0000313" key="1">
    <source>
        <dbReference type="EMBL" id="KAJ1671945.1"/>
    </source>
</evidence>
<evidence type="ECO:0000313" key="2">
    <source>
        <dbReference type="Proteomes" id="UP001145114"/>
    </source>
</evidence>
<keyword evidence="2" id="KW-1185">Reference proteome</keyword>
<dbReference type="Proteomes" id="UP001145114">
    <property type="component" value="Unassembled WGS sequence"/>
</dbReference>
<gene>
    <name evidence="1" type="primary">PDS5_3</name>
    <name evidence="1" type="ORF">EV182_007360</name>
</gene>
<proteinExistence type="predicted"/>
<feature type="non-terminal residue" evidence="1">
    <location>
        <position position="238"/>
    </location>
</feature>
<comment type="caution">
    <text evidence="1">The sequence shown here is derived from an EMBL/GenBank/DDBJ whole genome shotgun (WGS) entry which is preliminary data.</text>
</comment>
<reference evidence="1" key="1">
    <citation type="submission" date="2022-06" db="EMBL/GenBank/DDBJ databases">
        <title>Phylogenomic reconstructions and comparative analyses of Kickxellomycotina fungi.</title>
        <authorList>
            <person name="Reynolds N.K."/>
            <person name="Stajich J.E."/>
            <person name="Barry K."/>
            <person name="Grigoriev I.V."/>
            <person name="Crous P."/>
            <person name="Smith M.E."/>
        </authorList>
    </citation>
    <scope>NUCLEOTIDE SEQUENCE</scope>
    <source>
        <strain evidence="1">RSA 2271</strain>
    </source>
</reference>
<protein>
    <submittedName>
        <fullName evidence="1">Sister chromatid cohesion protein pds5</fullName>
    </submittedName>
</protein>
<dbReference type="EMBL" id="JAMZIH010008518">
    <property type="protein sequence ID" value="KAJ1671945.1"/>
    <property type="molecule type" value="Genomic_DNA"/>
</dbReference>
<accession>A0ACC1H9P0</accession>